<keyword evidence="3" id="KW-1185">Reference proteome</keyword>
<evidence type="ECO:0000313" key="3">
    <source>
        <dbReference type="Proteomes" id="UP001497522"/>
    </source>
</evidence>
<dbReference type="EMBL" id="OZ023709">
    <property type="protein sequence ID" value="CAK9880949.1"/>
    <property type="molecule type" value="Genomic_DNA"/>
</dbReference>
<protein>
    <submittedName>
        <fullName evidence="1">Uncharacterized protein</fullName>
    </submittedName>
</protein>
<accession>A0ABP0ZY78</accession>
<dbReference type="Proteomes" id="UP001497522">
    <property type="component" value="Chromosome 8"/>
</dbReference>
<proteinExistence type="predicted"/>
<evidence type="ECO:0000313" key="2">
    <source>
        <dbReference type="EMBL" id="CAK9880949.1"/>
    </source>
</evidence>
<dbReference type="Proteomes" id="UP001497522">
    <property type="component" value="Unassembled WGS sequence"/>
</dbReference>
<organism evidence="1 3">
    <name type="scientific">Sphagnum jensenii</name>
    <dbReference type="NCBI Taxonomy" id="128206"/>
    <lineage>
        <taxon>Eukaryota</taxon>
        <taxon>Viridiplantae</taxon>
        <taxon>Streptophyta</taxon>
        <taxon>Embryophyta</taxon>
        <taxon>Bryophyta</taxon>
        <taxon>Sphagnophytina</taxon>
        <taxon>Sphagnopsida</taxon>
        <taxon>Sphagnales</taxon>
        <taxon>Sphagnaceae</taxon>
        <taxon>Sphagnum</taxon>
    </lineage>
</organism>
<sequence length="111" mass="12989">MMMSHPPYDASHFQYLFFFTESLQQATGLMTTPCLQRSDGRASCKPLEMKIKDLVFFIQQSSVVVLERASNNRVKKKDSLDLLVHYQIAAWEQKKEIRHEWKGEDLLRLLA</sequence>
<reference evidence="1" key="1">
    <citation type="submission" date="2024-03" db="EMBL/GenBank/DDBJ databases">
        <authorList>
            <consortium name="ELIXIR-Norway"/>
            <consortium name="Elixir Norway"/>
        </authorList>
    </citation>
    <scope>NUCLEOTIDE SEQUENCE</scope>
</reference>
<gene>
    <name evidence="2" type="ORF">CSSPJE1EN2_LOCUS22348</name>
    <name evidence="1" type="ORF">CSSPJE1EN2_LOCUS25482</name>
</gene>
<evidence type="ECO:0000313" key="1">
    <source>
        <dbReference type="EMBL" id="CAK9855550.1"/>
    </source>
</evidence>
<name>A0ABP0ZY78_9BRYO</name>
<dbReference type="EMBL" id="CAXHBF010000221">
    <property type="protein sequence ID" value="CAK9855550.1"/>
    <property type="molecule type" value="Genomic_DNA"/>
</dbReference>